<evidence type="ECO:0000313" key="10">
    <source>
        <dbReference type="Proteomes" id="UP001396334"/>
    </source>
</evidence>
<organism evidence="9 10">
    <name type="scientific">Hibiscus sabdariffa</name>
    <name type="common">roselle</name>
    <dbReference type="NCBI Taxonomy" id="183260"/>
    <lineage>
        <taxon>Eukaryota</taxon>
        <taxon>Viridiplantae</taxon>
        <taxon>Streptophyta</taxon>
        <taxon>Embryophyta</taxon>
        <taxon>Tracheophyta</taxon>
        <taxon>Spermatophyta</taxon>
        <taxon>Magnoliopsida</taxon>
        <taxon>eudicotyledons</taxon>
        <taxon>Gunneridae</taxon>
        <taxon>Pentapetalae</taxon>
        <taxon>rosids</taxon>
        <taxon>malvids</taxon>
        <taxon>Malvales</taxon>
        <taxon>Malvaceae</taxon>
        <taxon>Malvoideae</taxon>
        <taxon>Hibiscus</taxon>
    </lineage>
</organism>
<dbReference type="InterPro" id="IPR001005">
    <property type="entry name" value="SANT/Myb"/>
</dbReference>
<keyword evidence="3" id="KW-0805">Transcription regulation</keyword>
<feature type="domain" description="Myb-like" evidence="7">
    <location>
        <begin position="52"/>
        <end position="102"/>
    </location>
</feature>
<dbReference type="Gene3D" id="1.10.10.60">
    <property type="entry name" value="Homeodomain-like"/>
    <property type="match status" value="2"/>
</dbReference>
<dbReference type="SUPFAM" id="SSF46689">
    <property type="entry name" value="Homeodomain-like"/>
    <property type="match status" value="1"/>
</dbReference>
<comment type="subcellular location">
    <subcellularLocation>
        <location evidence="1">Nucleus</location>
    </subcellularLocation>
</comment>
<proteinExistence type="predicted"/>
<evidence type="ECO:0000256" key="6">
    <source>
        <dbReference type="ARBA" id="ARBA00023242"/>
    </source>
</evidence>
<dbReference type="EMBL" id="JBBPBN010000021">
    <property type="protein sequence ID" value="KAK9014370.1"/>
    <property type="molecule type" value="Genomic_DNA"/>
</dbReference>
<evidence type="ECO:0000259" key="7">
    <source>
        <dbReference type="PROSITE" id="PS50090"/>
    </source>
</evidence>
<dbReference type="InterPro" id="IPR051953">
    <property type="entry name" value="Plant_SW-associated_TFs"/>
</dbReference>
<comment type="caution">
    <text evidence="9">The sequence shown here is derived from an EMBL/GenBank/DDBJ whole genome shotgun (WGS) entry which is preliminary data.</text>
</comment>
<evidence type="ECO:0000256" key="2">
    <source>
        <dbReference type="ARBA" id="ARBA00022737"/>
    </source>
</evidence>
<keyword evidence="10" id="KW-1185">Reference proteome</keyword>
<feature type="domain" description="HTH myb-type" evidence="8">
    <location>
        <begin position="7"/>
        <end position="31"/>
    </location>
</feature>
<keyword evidence="2" id="KW-0677">Repeat</keyword>
<evidence type="ECO:0000256" key="3">
    <source>
        <dbReference type="ARBA" id="ARBA00023015"/>
    </source>
</evidence>
<dbReference type="InterPro" id="IPR009057">
    <property type="entry name" value="Homeodomain-like_sf"/>
</dbReference>
<dbReference type="SMART" id="SM00717">
    <property type="entry name" value="SANT"/>
    <property type="match status" value="2"/>
</dbReference>
<dbReference type="Pfam" id="PF00249">
    <property type="entry name" value="Myb_DNA-binding"/>
    <property type="match status" value="2"/>
</dbReference>
<dbReference type="PROSITE" id="PS51294">
    <property type="entry name" value="HTH_MYB"/>
    <property type="match status" value="2"/>
</dbReference>
<evidence type="ECO:0000256" key="4">
    <source>
        <dbReference type="ARBA" id="ARBA00023125"/>
    </source>
</evidence>
<feature type="domain" description="Myb-like" evidence="7">
    <location>
        <begin position="7"/>
        <end position="51"/>
    </location>
</feature>
<dbReference type="CDD" id="cd00167">
    <property type="entry name" value="SANT"/>
    <property type="match status" value="1"/>
</dbReference>
<name>A0ABR2RN48_9ROSI</name>
<accession>A0ABR2RN48</accession>
<evidence type="ECO:0000256" key="5">
    <source>
        <dbReference type="ARBA" id="ARBA00023163"/>
    </source>
</evidence>
<keyword evidence="4" id="KW-0238">DNA-binding</keyword>
<dbReference type="InterPro" id="IPR017930">
    <property type="entry name" value="Myb_dom"/>
</dbReference>
<sequence length="202" mass="23009">MAKSDEKRTLNKGPWSPEEDRKLVAYITRYGIWNWIAKVREELRLRWVNYLRPGLKHGNFTREEVETILDLHQKLGNRWSVIASRLSGKTDNEIKNYWNTHLSRRLKPNLMPKSESFQTPIVKTEPKSSSGIVLPPANAPEASFAETSGAIQLPLPSSNLAGEIDQSQTFQELQSILEQSFTTQGPYNAENSEAINAKLEFL</sequence>
<evidence type="ECO:0000256" key="1">
    <source>
        <dbReference type="ARBA" id="ARBA00004123"/>
    </source>
</evidence>
<keyword evidence="5" id="KW-0804">Transcription</keyword>
<evidence type="ECO:0000259" key="8">
    <source>
        <dbReference type="PROSITE" id="PS51294"/>
    </source>
</evidence>
<gene>
    <name evidence="9" type="ORF">V6N11_005531</name>
</gene>
<protein>
    <submittedName>
        <fullName evidence="9">Uncharacterized protein</fullName>
    </submittedName>
</protein>
<dbReference type="Proteomes" id="UP001396334">
    <property type="component" value="Unassembled WGS sequence"/>
</dbReference>
<dbReference type="PANTHER" id="PTHR47997">
    <property type="entry name" value="MYB DOMAIN PROTEIN 55"/>
    <property type="match status" value="1"/>
</dbReference>
<reference evidence="9 10" key="1">
    <citation type="journal article" date="2024" name="G3 (Bethesda)">
        <title>Genome assembly of Hibiscus sabdariffa L. provides insights into metabolisms of medicinal natural products.</title>
        <authorList>
            <person name="Kim T."/>
        </authorList>
    </citation>
    <scope>NUCLEOTIDE SEQUENCE [LARGE SCALE GENOMIC DNA]</scope>
    <source>
        <strain evidence="9">TK-2024</strain>
        <tissue evidence="9">Old leaves</tissue>
    </source>
</reference>
<feature type="domain" description="HTH myb-type" evidence="8">
    <location>
        <begin position="52"/>
        <end position="106"/>
    </location>
</feature>
<dbReference type="PANTHER" id="PTHR47997:SF28">
    <property type="entry name" value="TRANSCRIPTION FACTOR MYB15-LIKE"/>
    <property type="match status" value="1"/>
</dbReference>
<evidence type="ECO:0000313" key="9">
    <source>
        <dbReference type="EMBL" id="KAK9014370.1"/>
    </source>
</evidence>
<dbReference type="PROSITE" id="PS50090">
    <property type="entry name" value="MYB_LIKE"/>
    <property type="match status" value="2"/>
</dbReference>
<keyword evidence="6" id="KW-0539">Nucleus</keyword>